<name>A0A3G4ZXQ6_9VIRU</name>
<feature type="compositionally biased region" description="Acidic residues" evidence="1">
    <location>
        <begin position="1519"/>
        <end position="1538"/>
    </location>
</feature>
<gene>
    <name evidence="2" type="ORF">Faunusvirus37_5</name>
</gene>
<evidence type="ECO:0000256" key="1">
    <source>
        <dbReference type="SAM" id="MobiDB-lite"/>
    </source>
</evidence>
<organism evidence="2">
    <name type="scientific">Faunusvirus sp</name>
    <dbReference type="NCBI Taxonomy" id="2487766"/>
    <lineage>
        <taxon>Viruses</taxon>
        <taxon>Varidnaviria</taxon>
        <taxon>Bamfordvirae</taxon>
        <taxon>Nucleocytoviricota</taxon>
        <taxon>Megaviricetes</taxon>
        <taxon>Imitervirales</taxon>
        <taxon>Mimiviridae</taxon>
    </lineage>
</organism>
<sequence>IGTLINDKDMYINELIDITRTVTNSVSTQNIKNFYNSDNNATLIKLFDFMKDIVKLVNIRDLTKIADIVAKTNKYDAVIAFLNDVGSDYVIQHFIGNTLEKLHNIIKTIIFRELYIKQEKTEIVQILINIEYEKEEFKYIDIVVPKNVSLIDYSVIESVLTPFEKAANIADDIINLLQEYETKIDTDENVDIKISELFTKQLVVPIVDDFVRYHKDTEIYDKSKIGQTKSKKYTTAEPTDKSIKKDNTKIRYIVTKINKVTDYFSTNIKNNANLQREVAKLFYQPLIHRRAVLINEREELDIIHRLESSGSKAVQHNEFYADLKALRSYPFVNFKEFRKYGFNIRLPRSVDAIRYVNIENAEKGLNNMIELRIAGKDMRVNVVGVMFKSQSHHYRKNPLNCLSLRDLESISTADNGYLKFKDMLISQYLDNKPPKKSPYWIFDIDKDIIETDLYVDVSSLNFEEYCKMLLVKTYDDLSAITFDYIMRKLDTLKHLSYYVSNKIIAKVQQKLVDVVHNRALYNQLQYAVYYDKKIHVSTDYDIKEDNIPGISSVLIKLPTLHRKHKKENIVVVKDVELYEESAADSLYDTATCQHFLSWNKISMFRTKQPNKFHQLFFEFYNKYIMVVRDEFICRSCKSEVADIKKHVADYQGDDTVTISLAISVPLEEMTEYENYNISIKNIDNLISKIANSSNISQYTGNDVATKYRRQTVTKQIIDLILLHYKTLNVAEADIRKSRMELAIKKYGIKSSDFFLFPLNNSIFVFSSKDTDKFKIQKFNNIICHIIFAIIIDLSASQILYFNYGKIDKICNFYLYDKYNTNLFDNILIHINNGGDLQPIKQFPLLCYVIFYMSCIVNKIKQWRTPQQADVKLGKQEQAYQSTQNIRKIINTLVDLINSILDINTKKEKNYLYSTLATRFFIKLKTLYNDNNLLVKIRDINDKNRIVDKKTNKIRYVNRELELPKYKLTGEAGTFSGDMIVRNTCKVPLFYMTQPLYEYSTMHVVNILTNCASGDFHDWSYKGDIKCKKCSFLLKDISDKKHADKSILDAYYYAQLSKLAEIYCPSGSQHQIDIATQKCKQCEKHLVGIGKTYTREELDKLKHSLYEKRQKYIAKIEKRKQKIIEYDSYIENSKLKVEKKIMAEYKEYKNSVEMAITSFINLLESIIGVDININNSNLYLRYTTYIIDHDHMGNSLKDPVILSDKDNKIIYKPNDPFFKINVMCYRNKSIDVDVYYNAINLNLIGYKEINRDYVKIYSNKYLRINLSLFDKIKYLGFNRLYLNVENSIDELHYIKNKSEVMKLVLFDAVRTRFYNLKKMVVYIQKIVYQIKYKYSGGDALGISRDYIKKFKTINIADPKSPEDVIFEDWPVINEHIFFKSIDIKVTLPFIEINNKPIYLYTSDIIDIMDKIYPTSADNLLIYYIISELTKLIKFNGDKFTQTYIVHLIIDIFEYLYKQTFVSQQYGELLKFKYQLETTSAYTDVEYQELEEKLIIDQPTQEAIDESLDKTTSLIEADDALDVEVDEDDKNDDFGDEDVMYESSDIGENSEDTSDLSQML</sequence>
<accession>A0A3G4ZXQ6</accession>
<evidence type="ECO:0000313" key="2">
    <source>
        <dbReference type="EMBL" id="AYV79686.1"/>
    </source>
</evidence>
<feature type="non-terminal residue" evidence="2">
    <location>
        <position position="1"/>
    </location>
</feature>
<reference evidence="2" key="1">
    <citation type="submission" date="2018-10" db="EMBL/GenBank/DDBJ databases">
        <title>Hidden diversity of soil giant viruses.</title>
        <authorList>
            <person name="Schulz F."/>
            <person name="Alteio L."/>
            <person name="Goudeau D."/>
            <person name="Ryan E.M."/>
            <person name="Malmstrom R.R."/>
            <person name="Blanchard J."/>
            <person name="Woyke T."/>
        </authorList>
    </citation>
    <scope>NUCLEOTIDE SEQUENCE</scope>
    <source>
        <strain evidence="2">FNV1</strain>
    </source>
</reference>
<feature type="region of interest" description="Disordered" evidence="1">
    <location>
        <begin position="1519"/>
        <end position="1558"/>
    </location>
</feature>
<dbReference type="EMBL" id="MK072168">
    <property type="protein sequence ID" value="AYV79686.1"/>
    <property type="molecule type" value="Genomic_DNA"/>
</dbReference>
<protein>
    <submittedName>
        <fullName evidence="2">Uncharacterized protein</fullName>
    </submittedName>
</protein>
<proteinExistence type="predicted"/>